<keyword evidence="2" id="KW-1185">Reference proteome</keyword>
<protein>
    <recommendedName>
        <fullName evidence="3">F-box domain-containing protein</fullName>
    </recommendedName>
</protein>
<dbReference type="AlphaFoldDB" id="A0AAR5Q854"/>
<dbReference type="EnsemblMetazoa" id="XM_019913814.1">
    <property type="protein sequence ID" value="XP_019769373.1"/>
    <property type="gene ID" value="LOC109543889"/>
</dbReference>
<accession>A0AAR5Q854</accession>
<dbReference type="GeneID" id="109543880"/>
<sequence>MDIQPISQDSGNGSSPLDCTNSNILYKSTPKIEAESTPFLGSNNLKKRRFSYCGIIRGRNLDELLEICPPAPQASSTLNESLSKEFESIQIEQSYINVCDEPSPKLFKTNNCDILASPAVEPCNLKAYECTPTKSGIFQRCSSACSAPSPLKEQHDILYPTLKPLDQMRKHLTPQKCKDKTAPNSIAVKKRLYVPETTTRISLMKLLHNDVVMDHVFKYLSNGDLFRVSMVSTGFRNALLSNFTASNRCGMYKELHKKNKENYKITPPSSPESQCLFPEGSVSPSRINFAKFVEIGSLLNPNQSLIKCPKCEKPSVVEKCIAQCQQIHSCGYIFCQKCNCFAYNPEDFYDKCQNLALGNSAVKTRPQLEDLTNCSPDFSVGSLMNSTADNNYYSSGYFSGYDSSHSPVSVKRNLSASFGNDSINGKPLKALFESNRSTSSSSLSVAKREDKRKLSRYIAPVVKCDNLRKPIEIAEPPSPPKVKSYSACTRQNRISLKRLTR</sequence>
<name>A0AAR5Q854_DENPD</name>
<evidence type="ECO:0000313" key="1">
    <source>
        <dbReference type="EnsemblMetazoa" id="XP_019769365.1"/>
    </source>
</evidence>
<dbReference type="KEGG" id="dpa:109543880"/>
<dbReference type="Gene3D" id="2.20.25.20">
    <property type="match status" value="1"/>
</dbReference>
<reference evidence="2" key="1">
    <citation type="journal article" date="2013" name="Genome Biol.">
        <title>Draft genome of the mountain pine beetle, Dendroctonus ponderosae Hopkins, a major forest pest.</title>
        <authorList>
            <person name="Keeling C.I."/>
            <person name="Yuen M.M."/>
            <person name="Liao N.Y."/>
            <person name="Docking T.R."/>
            <person name="Chan S.K."/>
            <person name="Taylor G.A."/>
            <person name="Palmquist D.L."/>
            <person name="Jackman S.D."/>
            <person name="Nguyen A."/>
            <person name="Li M."/>
            <person name="Henderson H."/>
            <person name="Janes J.K."/>
            <person name="Zhao Y."/>
            <person name="Pandoh P."/>
            <person name="Moore R."/>
            <person name="Sperling F.A."/>
            <person name="Huber D.P."/>
            <person name="Birol I."/>
            <person name="Jones S.J."/>
            <person name="Bohlmann J."/>
        </authorList>
    </citation>
    <scope>NUCLEOTIDE SEQUENCE</scope>
</reference>
<dbReference type="Proteomes" id="UP000019118">
    <property type="component" value="Unassembled WGS sequence"/>
</dbReference>
<evidence type="ECO:0008006" key="3">
    <source>
        <dbReference type="Google" id="ProtNLM"/>
    </source>
</evidence>
<proteinExistence type="predicted"/>
<evidence type="ECO:0000313" key="2">
    <source>
        <dbReference type="Proteomes" id="UP000019118"/>
    </source>
</evidence>
<dbReference type="EnsemblMetazoa" id="XM_019913806.1">
    <property type="protein sequence ID" value="XP_019769365.1"/>
    <property type="gene ID" value="LOC109543880"/>
</dbReference>
<reference evidence="1" key="2">
    <citation type="submission" date="2024-08" db="UniProtKB">
        <authorList>
            <consortium name="EnsemblMetazoa"/>
        </authorList>
    </citation>
    <scope>IDENTIFICATION</scope>
</reference>
<organism evidence="1 2">
    <name type="scientific">Dendroctonus ponderosae</name>
    <name type="common">Mountain pine beetle</name>
    <dbReference type="NCBI Taxonomy" id="77166"/>
    <lineage>
        <taxon>Eukaryota</taxon>
        <taxon>Metazoa</taxon>
        <taxon>Ecdysozoa</taxon>
        <taxon>Arthropoda</taxon>
        <taxon>Hexapoda</taxon>
        <taxon>Insecta</taxon>
        <taxon>Pterygota</taxon>
        <taxon>Neoptera</taxon>
        <taxon>Endopterygota</taxon>
        <taxon>Coleoptera</taxon>
        <taxon>Polyphaga</taxon>
        <taxon>Cucujiformia</taxon>
        <taxon>Curculionidae</taxon>
        <taxon>Scolytinae</taxon>
        <taxon>Dendroctonus</taxon>
    </lineage>
</organism>